<evidence type="ECO:0000313" key="7">
    <source>
        <dbReference type="EMBL" id="MDS0281009.1"/>
    </source>
</evidence>
<keyword evidence="1" id="KW-0805">Transcription regulation</keyword>
<dbReference type="EMBL" id="JAMQOS010000001">
    <property type="protein sequence ID" value="MDS0281009.1"/>
    <property type="molecule type" value="Genomic_DNA"/>
</dbReference>
<keyword evidence="2" id="KW-0804">Transcription</keyword>
<dbReference type="InterPro" id="IPR003018">
    <property type="entry name" value="GAF"/>
</dbReference>
<feature type="domain" description="GAF" evidence="5">
    <location>
        <begin position="324"/>
        <end position="464"/>
    </location>
</feature>
<accession>A0ABU2FJS3</accession>
<evidence type="ECO:0000256" key="3">
    <source>
        <dbReference type="SAM" id="MobiDB-lite"/>
    </source>
</evidence>
<dbReference type="PANTHER" id="PTHR34236:SF1">
    <property type="entry name" value="DIMETHYL SULFOXIDE REDUCTASE TRANSCRIPTIONAL ACTIVATOR"/>
    <property type="match status" value="1"/>
</dbReference>
<name>A0ABU2FJS3_9EURY</name>
<evidence type="ECO:0000256" key="1">
    <source>
        <dbReference type="ARBA" id="ARBA00023015"/>
    </source>
</evidence>
<gene>
    <name evidence="7" type="ORF">NDI86_02675</name>
</gene>
<dbReference type="InterPro" id="IPR007050">
    <property type="entry name" value="HTH_bacterioopsin"/>
</dbReference>
<evidence type="ECO:0000259" key="5">
    <source>
        <dbReference type="Pfam" id="PF13185"/>
    </source>
</evidence>
<evidence type="ECO:0000313" key="8">
    <source>
        <dbReference type="Proteomes" id="UP001268864"/>
    </source>
</evidence>
<sequence length="691" mass="73366">MEDPGGERQVEQDTSGPVSPPALLDLLITRLAEPAAVLDDSLAIVATNDAFAALGAADGALVGEPLTAVVPALTDDVVEDSVDTPGEYVSVRTREAPDRVTEFGFDRHGSHVLCIGRPVSPTRSVGAAADSAGRWPPEDALADLQTATLDLLAARTGAGVAEHIVETATDVLGLPGATLYLFDGHRNALWPAAVAGTGDRDERAVVGGDGVVSEVFLDGGTVTVDGGDRYQSLGDHGVLYTVAGRDRGAGQEEGASTRRGPDERTRELLDRLAETGRAALDRVEREATLRERDAVHRERTERIAELERTQSLVRRVQRVLVDADSVTDIEQRVCAALTASSWLSFAWVGRAAEDTVEPRARAGRGSGYLEAVSLSLGDPDAAPAAQTAASNQVTAVDAVADDIRDAHWPRAAIAREFQAVISVPLRTDGVSHGTLTVYADRPVAWDDSLASVFTELAASIAMAVRYREQRTRLAADAGLELDLCVTAPETPLGRLATALGEPLCCTEAIPVDGSTTRLFVSAPGADHDAVTDAVAGVPRADSLVAVEGDRYELLVHEPGVVGRAVRHGGRLDTVSVTDGELALKVTLAVDADVRAFVDRLERSCEHVRLTARRHRPTATGPRGGIRDSLEAELTDRQLEALRTAYGSGFFEWPRETTGEGVAEMLGVAQPTVNRHLRVAQRKLLELVFDGE</sequence>
<dbReference type="SUPFAM" id="SSF55781">
    <property type="entry name" value="GAF domain-like"/>
    <property type="match status" value="2"/>
</dbReference>
<feature type="domain" description="Bacterioopsin transcriptional activator GAF and HTH associated" evidence="6">
    <location>
        <begin position="476"/>
        <end position="615"/>
    </location>
</feature>
<keyword evidence="8" id="KW-1185">Reference proteome</keyword>
<dbReference type="RefSeq" id="WP_310898848.1">
    <property type="nucleotide sequence ID" value="NZ_JAMQOS010000001.1"/>
</dbReference>
<evidence type="ECO:0000259" key="4">
    <source>
        <dbReference type="Pfam" id="PF04967"/>
    </source>
</evidence>
<comment type="caution">
    <text evidence="7">The sequence shown here is derived from an EMBL/GenBank/DDBJ whole genome shotgun (WGS) entry which is preliminary data.</text>
</comment>
<dbReference type="InterPro" id="IPR031803">
    <property type="entry name" value="BAT_GAF/HTH-assoc"/>
</dbReference>
<dbReference type="Pfam" id="PF15915">
    <property type="entry name" value="BAT"/>
    <property type="match status" value="1"/>
</dbReference>
<dbReference type="Gene3D" id="3.30.450.40">
    <property type="match status" value="1"/>
</dbReference>
<feature type="domain" description="HTH bat-type" evidence="4">
    <location>
        <begin position="633"/>
        <end position="685"/>
    </location>
</feature>
<dbReference type="PANTHER" id="PTHR34236">
    <property type="entry name" value="DIMETHYL SULFOXIDE REDUCTASE TRANSCRIPTIONAL ACTIVATOR"/>
    <property type="match status" value="1"/>
</dbReference>
<reference evidence="7 8" key="1">
    <citation type="submission" date="2022-06" db="EMBL/GenBank/DDBJ databases">
        <title>Halomicroarcula sp. a new haloarchaeum isolate from saline soil.</title>
        <authorList>
            <person name="Strakova D."/>
            <person name="Galisteo C."/>
            <person name="Sanchez-Porro C."/>
            <person name="Ventosa A."/>
        </authorList>
    </citation>
    <scope>NUCLEOTIDE SEQUENCE [LARGE SCALE GENOMIC DNA]</scope>
    <source>
        <strain evidence="7 8">S3CR25-11</strain>
    </source>
</reference>
<dbReference type="InterPro" id="IPR029016">
    <property type="entry name" value="GAF-like_dom_sf"/>
</dbReference>
<protein>
    <submittedName>
        <fullName evidence="7">Helix-turn-helix domain-containing protein</fullName>
    </submittedName>
</protein>
<dbReference type="Pfam" id="PF13185">
    <property type="entry name" value="GAF_2"/>
    <property type="match status" value="1"/>
</dbReference>
<feature type="region of interest" description="Disordered" evidence="3">
    <location>
        <begin position="244"/>
        <end position="263"/>
    </location>
</feature>
<organism evidence="7 8">
    <name type="scientific">Haloarcula onubensis</name>
    <dbReference type="NCBI Taxonomy" id="2950539"/>
    <lineage>
        <taxon>Archaea</taxon>
        <taxon>Methanobacteriati</taxon>
        <taxon>Methanobacteriota</taxon>
        <taxon>Stenosarchaea group</taxon>
        <taxon>Halobacteria</taxon>
        <taxon>Halobacteriales</taxon>
        <taxon>Haloarculaceae</taxon>
        <taxon>Haloarcula</taxon>
    </lineage>
</organism>
<proteinExistence type="predicted"/>
<evidence type="ECO:0000259" key="6">
    <source>
        <dbReference type="Pfam" id="PF15915"/>
    </source>
</evidence>
<dbReference type="Proteomes" id="UP001268864">
    <property type="component" value="Unassembled WGS sequence"/>
</dbReference>
<evidence type="ECO:0000256" key="2">
    <source>
        <dbReference type="ARBA" id="ARBA00023163"/>
    </source>
</evidence>
<dbReference type="Pfam" id="PF04967">
    <property type="entry name" value="HTH_10"/>
    <property type="match status" value="1"/>
</dbReference>